<feature type="domain" description="Response regulatory" evidence="4">
    <location>
        <begin position="37"/>
        <end position="148"/>
    </location>
</feature>
<dbReference type="SUPFAM" id="SSF52172">
    <property type="entry name" value="CheY-like"/>
    <property type="match status" value="1"/>
</dbReference>
<dbReference type="Gene3D" id="6.10.250.690">
    <property type="match status" value="1"/>
</dbReference>
<dbReference type="CDD" id="cd00383">
    <property type="entry name" value="trans_reg_C"/>
    <property type="match status" value="1"/>
</dbReference>
<evidence type="ECO:0000256" key="1">
    <source>
        <dbReference type="ARBA" id="ARBA00023125"/>
    </source>
</evidence>
<organism evidence="6 7">
    <name type="scientific">Actinopolyspora erythraea</name>
    <dbReference type="NCBI Taxonomy" id="414996"/>
    <lineage>
        <taxon>Bacteria</taxon>
        <taxon>Bacillati</taxon>
        <taxon>Actinomycetota</taxon>
        <taxon>Actinomycetes</taxon>
        <taxon>Actinopolysporales</taxon>
        <taxon>Actinopolysporaceae</taxon>
        <taxon>Actinopolyspora</taxon>
    </lineage>
</organism>
<evidence type="ECO:0000313" key="7">
    <source>
        <dbReference type="Proteomes" id="UP000215043"/>
    </source>
</evidence>
<evidence type="ECO:0000259" key="4">
    <source>
        <dbReference type="PROSITE" id="PS50110"/>
    </source>
</evidence>
<dbReference type="GO" id="GO:0000976">
    <property type="term" value="F:transcription cis-regulatory region binding"/>
    <property type="evidence" value="ECO:0007669"/>
    <property type="project" value="TreeGrafter"/>
</dbReference>
<dbReference type="Gene3D" id="1.10.10.10">
    <property type="entry name" value="Winged helix-like DNA-binding domain superfamily/Winged helix DNA-binding domain"/>
    <property type="match status" value="1"/>
</dbReference>
<protein>
    <recommendedName>
        <fullName evidence="8">DNA-binding response regulator</fullName>
    </recommendedName>
</protein>
<dbReference type="Proteomes" id="UP000215043">
    <property type="component" value="Chromosome"/>
</dbReference>
<evidence type="ECO:0000259" key="5">
    <source>
        <dbReference type="PROSITE" id="PS51755"/>
    </source>
</evidence>
<dbReference type="InterPro" id="IPR001789">
    <property type="entry name" value="Sig_transdc_resp-reg_receiver"/>
</dbReference>
<sequence>MVCYFEAGWHRRTNGSSAPPVVREAATSDPWDGVTLNLLVVEDDTASREEMCRALRRHGHSVDAAHSGRQALERYRNSDLVVLSLDIDDLDGLELCRDIRATCEIPVIALAARASEPDRVLGLRAGADDYMARPCGTHELAARVEAVTRRTGSRPRGDRAISHGLLRIDPDAREVRWKQRLINVTRKEFDLLHLLASKPKTVFSRQEIMSEVWEEEYRKTSRTLDTHVNSLRSKLHDSNSIVTVRGIGFRLGHESATAE</sequence>
<dbReference type="PANTHER" id="PTHR48111:SF68">
    <property type="entry name" value="OMPR SUBFAMILY"/>
    <property type="match status" value="1"/>
</dbReference>
<dbReference type="EMBL" id="CP022752">
    <property type="protein sequence ID" value="ASU80634.1"/>
    <property type="molecule type" value="Genomic_DNA"/>
</dbReference>
<dbReference type="Pfam" id="PF00486">
    <property type="entry name" value="Trans_reg_C"/>
    <property type="match status" value="1"/>
</dbReference>
<dbReference type="PANTHER" id="PTHR48111">
    <property type="entry name" value="REGULATOR OF RPOS"/>
    <property type="match status" value="1"/>
</dbReference>
<dbReference type="Gene3D" id="3.40.50.2300">
    <property type="match status" value="1"/>
</dbReference>
<dbReference type="CDD" id="cd17574">
    <property type="entry name" value="REC_OmpR"/>
    <property type="match status" value="1"/>
</dbReference>
<dbReference type="InterPro" id="IPR001867">
    <property type="entry name" value="OmpR/PhoB-type_DNA-bd"/>
</dbReference>
<dbReference type="PROSITE" id="PS50110">
    <property type="entry name" value="RESPONSE_REGULATORY"/>
    <property type="match status" value="1"/>
</dbReference>
<dbReference type="GO" id="GO:0006355">
    <property type="term" value="P:regulation of DNA-templated transcription"/>
    <property type="evidence" value="ECO:0007669"/>
    <property type="project" value="InterPro"/>
</dbReference>
<dbReference type="AlphaFoldDB" id="A0A223RXN5"/>
<dbReference type="SMART" id="SM00448">
    <property type="entry name" value="REC"/>
    <property type="match status" value="1"/>
</dbReference>
<evidence type="ECO:0000256" key="3">
    <source>
        <dbReference type="PROSITE-ProRule" id="PRU01091"/>
    </source>
</evidence>
<dbReference type="OrthoDB" id="5511894at2"/>
<dbReference type="InterPro" id="IPR036388">
    <property type="entry name" value="WH-like_DNA-bd_sf"/>
</dbReference>
<evidence type="ECO:0000313" key="6">
    <source>
        <dbReference type="EMBL" id="ASU80634.1"/>
    </source>
</evidence>
<name>A0A223RXN5_9ACTN</name>
<dbReference type="GO" id="GO:0000156">
    <property type="term" value="F:phosphorelay response regulator activity"/>
    <property type="evidence" value="ECO:0007669"/>
    <property type="project" value="TreeGrafter"/>
</dbReference>
<dbReference type="Pfam" id="PF00072">
    <property type="entry name" value="Response_reg"/>
    <property type="match status" value="1"/>
</dbReference>
<gene>
    <name evidence="6" type="ORF">CDG81_22865</name>
</gene>
<dbReference type="KEGG" id="aey:CDG81_22865"/>
<evidence type="ECO:0008006" key="8">
    <source>
        <dbReference type="Google" id="ProtNLM"/>
    </source>
</evidence>
<proteinExistence type="predicted"/>
<accession>A0A223RXN5</accession>
<evidence type="ECO:0000256" key="2">
    <source>
        <dbReference type="PROSITE-ProRule" id="PRU00169"/>
    </source>
</evidence>
<dbReference type="InterPro" id="IPR011006">
    <property type="entry name" value="CheY-like_superfamily"/>
</dbReference>
<feature type="DNA-binding region" description="OmpR/PhoB-type" evidence="3">
    <location>
        <begin position="158"/>
        <end position="253"/>
    </location>
</feature>
<dbReference type="InterPro" id="IPR039420">
    <property type="entry name" value="WalR-like"/>
</dbReference>
<keyword evidence="1 3" id="KW-0238">DNA-binding</keyword>
<comment type="caution">
    <text evidence="2">Lacks conserved residue(s) required for the propagation of feature annotation.</text>
</comment>
<dbReference type="SMART" id="SM00862">
    <property type="entry name" value="Trans_reg_C"/>
    <property type="match status" value="1"/>
</dbReference>
<feature type="domain" description="OmpR/PhoB-type" evidence="5">
    <location>
        <begin position="158"/>
        <end position="253"/>
    </location>
</feature>
<dbReference type="PROSITE" id="PS51755">
    <property type="entry name" value="OMPR_PHOB"/>
    <property type="match status" value="1"/>
</dbReference>
<reference evidence="6 7" key="1">
    <citation type="submission" date="2017-08" db="EMBL/GenBank/DDBJ databases">
        <title>The complete genome sequence of moderately halophilic actinomycete Actinopolyspora erythraea YIM 90600, the producer of novel erythromycin, novel actinopolysporins A-C and tubercidin.</title>
        <authorList>
            <person name="Yin M."/>
            <person name="Tang S."/>
        </authorList>
    </citation>
    <scope>NUCLEOTIDE SEQUENCE [LARGE SCALE GENOMIC DNA]</scope>
    <source>
        <strain evidence="6 7">YIM 90600</strain>
    </source>
</reference>
<dbReference type="GO" id="GO:0005829">
    <property type="term" value="C:cytosol"/>
    <property type="evidence" value="ECO:0007669"/>
    <property type="project" value="TreeGrafter"/>
</dbReference>
<dbReference type="GO" id="GO:0032993">
    <property type="term" value="C:protein-DNA complex"/>
    <property type="evidence" value="ECO:0007669"/>
    <property type="project" value="TreeGrafter"/>
</dbReference>